<comment type="similarity">
    <text evidence="6">Belongs to the DNA polymerase HolA subunit family.</text>
</comment>
<dbReference type="GO" id="GO:0003677">
    <property type="term" value="F:DNA binding"/>
    <property type="evidence" value="ECO:0007669"/>
    <property type="project" value="InterPro"/>
</dbReference>
<dbReference type="PANTHER" id="PTHR34388">
    <property type="entry name" value="DNA POLYMERASE III SUBUNIT DELTA"/>
    <property type="match status" value="1"/>
</dbReference>
<evidence type="ECO:0000256" key="6">
    <source>
        <dbReference type="ARBA" id="ARBA00034754"/>
    </source>
</evidence>
<keyword evidence="3 8" id="KW-0548">Nucleotidyltransferase</keyword>
<evidence type="ECO:0000313" key="9">
    <source>
        <dbReference type="Proteomes" id="UP000281708"/>
    </source>
</evidence>
<dbReference type="AlphaFoldDB" id="A0A3L8P3X6"/>
<dbReference type="SUPFAM" id="SSF48019">
    <property type="entry name" value="post-AAA+ oligomerization domain-like"/>
    <property type="match status" value="1"/>
</dbReference>
<name>A0A3L8P3X6_9ACTN</name>
<dbReference type="InterPro" id="IPR005790">
    <property type="entry name" value="DNA_polIII_delta"/>
</dbReference>
<dbReference type="InterPro" id="IPR027417">
    <property type="entry name" value="P-loop_NTPase"/>
</dbReference>
<proteinExistence type="inferred from homology"/>
<sequence length="338" mass="35043">MGVADDGAAGLGGVLLVSGPEEFLAERTIGRVRTAVRALDAEAEFSETTADQLSLATLGELSAPSLFSSTRCVVVRRLEDLPEESTGGILAYAAAPAEDVALVLVHSGGQRGSGLLTKLRKVDGVREERTTSPKPSEYPRFVVSELRALNARIEPDAASALVAAVGQDLRGLASACHQLASDAAALGSGSGGRGTVIGSDLVKQYFGGRAEARSFDIADLTVGGRRAEALAELRWGLSTGLAPVLVTSAVSNSLRQLVKVGSAASGTRDADLARSVGMPDWKLKSVRAQLREWHPDALALAVRAVAVADADVKGQAADASYALERMVMTVADLRGRTG</sequence>
<evidence type="ECO:0000256" key="1">
    <source>
        <dbReference type="ARBA" id="ARBA00012417"/>
    </source>
</evidence>
<reference evidence="8 9" key="1">
    <citation type="submission" date="2018-10" db="EMBL/GenBank/DDBJ databases">
        <title>Marmoricola sp. 4Q3S-7 whole genome shotgun sequence.</title>
        <authorList>
            <person name="Li F."/>
        </authorList>
    </citation>
    <scope>NUCLEOTIDE SEQUENCE [LARGE SCALE GENOMIC DNA]</scope>
    <source>
        <strain evidence="8 9">4Q3S-7</strain>
    </source>
</reference>
<evidence type="ECO:0000256" key="2">
    <source>
        <dbReference type="ARBA" id="ARBA00022679"/>
    </source>
</evidence>
<evidence type="ECO:0000256" key="5">
    <source>
        <dbReference type="ARBA" id="ARBA00022932"/>
    </source>
</evidence>
<evidence type="ECO:0000256" key="3">
    <source>
        <dbReference type="ARBA" id="ARBA00022695"/>
    </source>
</evidence>
<dbReference type="Proteomes" id="UP000281708">
    <property type="component" value="Unassembled WGS sequence"/>
</dbReference>
<dbReference type="GO" id="GO:0006261">
    <property type="term" value="P:DNA-templated DNA replication"/>
    <property type="evidence" value="ECO:0007669"/>
    <property type="project" value="TreeGrafter"/>
</dbReference>
<dbReference type="PANTHER" id="PTHR34388:SF1">
    <property type="entry name" value="DNA POLYMERASE III SUBUNIT DELTA"/>
    <property type="match status" value="1"/>
</dbReference>
<accession>A0A3L8P3X6</accession>
<dbReference type="InterPro" id="IPR008921">
    <property type="entry name" value="DNA_pol3_clamp-load_cplx_C"/>
</dbReference>
<dbReference type="GO" id="GO:0009360">
    <property type="term" value="C:DNA polymerase III complex"/>
    <property type="evidence" value="ECO:0007669"/>
    <property type="project" value="TreeGrafter"/>
</dbReference>
<keyword evidence="4" id="KW-0235">DNA replication</keyword>
<evidence type="ECO:0000256" key="4">
    <source>
        <dbReference type="ARBA" id="ARBA00022705"/>
    </source>
</evidence>
<keyword evidence="9" id="KW-1185">Reference proteome</keyword>
<comment type="caution">
    <text evidence="8">The sequence shown here is derived from an EMBL/GenBank/DDBJ whole genome shotgun (WGS) entry which is preliminary data.</text>
</comment>
<comment type="catalytic activity">
    <reaction evidence="7">
        <text>DNA(n) + a 2'-deoxyribonucleoside 5'-triphosphate = DNA(n+1) + diphosphate</text>
        <dbReference type="Rhea" id="RHEA:22508"/>
        <dbReference type="Rhea" id="RHEA-COMP:17339"/>
        <dbReference type="Rhea" id="RHEA-COMP:17340"/>
        <dbReference type="ChEBI" id="CHEBI:33019"/>
        <dbReference type="ChEBI" id="CHEBI:61560"/>
        <dbReference type="ChEBI" id="CHEBI:173112"/>
        <dbReference type="EC" id="2.7.7.7"/>
    </reaction>
</comment>
<dbReference type="Gene3D" id="1.20.272.10">
    <property type="match status" value="1"/>
</dbReference>
<organism evidence="8 9">
    <name type="scientific">Nocardioides mangrovicus</name>
    <dbReference type="NCBI Taxonomy" id="2478913"/>
    <lineage>
        <taxon>Bacteria</taxon>
        <taxon>Bacillati</taxon>
        <taxon>Actinomycetota</taxon>
        <taxon>Actinomycetes</taxon>
        <taxon>Propionibacteriales</taxon>
        <taxon>Nocardioidaceae</taxon>
        <taxon>Nocardioides</taxon>
    </lineage>
</organism>
<dbReference type="EC" id="2.7.7.7" evidence="1"/>
<dbReference type="SUPFAM" id="SSF52540">
    <property type="entry name" value="P-loop containing nucleoside triphosphate hydrolases"/>
    <property type="match status" value="1"/>
</dbReference>
<evidence type="ECO:0000313" key="8">
    <source>
        <dbReference type="EMBL" id="RLV50100.1"/>
    </source>
</evidence>
<dbReference type="NCBIfam" id="TIGR01128">
    <property type="entry name" value="holA"/>
    <property type="match status" value="1"/>
</dbReference>
<dbReference type="GO" id="GO:0003887">
    <property type="term" value="F:DNA-directed DNA polymerase activity"/>
    <property type="evidence" value="ECO:0007669"/>
    <property type="project" value="UniProtKB-KW"/>
</dbReference>
<keyword evidence="2 8" id="KW-0808">Transferase</keyword>
<gene>
    <name evidence="8" type="primary">holA</name>
    <name evidence="8" type="ORF">D9V37_06710</name>
</gene>
<evidence type="ECO:0000256" key="7">
    <source>
        <dbReference type="ARBA" id="ARBA00049244"/>
    </source>
</evidence>
<keyword evidence="5" id="KW-0239">DNA-directed DNA polymerase</keyword>
<dbReference type="EMBL" id="RDBE01000006">
    <property type="protein sequence ID" value="RLV50100.1"/>
    <property type="molecule type" value="Genomic_DNA"/>
</dbReference>
<dbReference type="Gene3D" id="3.40.50.300">
    <property type="entry name" value="P-loop containing nucleotide triphosphate hydrolases"/>
    <property type="match status" value="1"/>
</dbReference>
<dbReference type="OrthoDB" id="8478864at2"/>
<protein>
    <recommendedName>
        <fullName evidence="1">DNA-directed DNA polymerase</fullName>
        <ecNumber evidence="1">2.7.7.7</ecNumber>
    </recommendedName>
</protein>